<evidence type="ECO:0000259" key="5">
    <source>
        <dbReference type="PROSITE" id="PS51987"/>
    </source>
</evidence>
<dbReference type="SUPFAM" id="SSF55931">
    <property type="entry name" value="Glutamine synthetase/guanido kinase"/>
    <property type="match status" value="1"/>
</dbReference>
<evidence type="ECO:0000313" key="7">
    <source>
        <dbReference type="Proteomes" id="UP000325579"/>
    </source>
</evidence>
<gene>
    <name evidence="6" type="ORF">BDV37DRAFT_280787</name>
</gene>
<dbReference type="GO" id="GO:0004356">
    <property type="term" value="F:glutamine synthetase activity"/>
    <property type="evidence" value="ECO:0007669"/>
    <property type="project" value="InterPro"/>
</dbReference>
<keyword evidence="2" id="KW-0436">Ligase</keyword>
<evidence type="ECO:0000256" key="2">
    <source>
        <dbReference type="ARBA" id="ARBA00022598"/>
    </source>
</evidence>
<dbReference type="InterPro" id="IPR014746">
    <property type="entry name" value="Gln_synth/guanido_kin_cat_dom"/>
</dbReference>
<name>A0A5N7DJ78_9EURO</name>
<dbReference type="InterPro" id="IPR036651">
    <property type="entry name" value="Gln_synt_N_sf"/>
</dbReference>
<dbReference type="Pfam" id="PF00120">
    <property type="entry name" value="Gln-synt_C"/>
    <property type="match status" value="1"/>
</dbReference>
<keyword evidence="7" id="KW-1185">Reference proteome</keyword>
<comment type="similarity">
    <text evidence="3 4">Belongs to the glutamine synthetase family.</text>
</comment>
<proteinExistence type="inferred from homology"/>
<organism evidence="6 7">
    <name type="scientific">Aspergillus pseudonomiae</name>
    <dbReference type="NCBI Taxonomy" id="1506151"/>
    <lineage>
        <taxon>Eukaryota</taxon>
        <taxon>Fungi</taxon>
        <taxon>Dikarya</taxon>
        <taxon>Ascomycota</taxon>
        <taxon>Pezizomycotina</taxon>
        <taxon>Eurotiomycetes</taxon>
        <taxon>Eurotiomycetidae</taxon>
        <taxon>Eurotiales</taxon>
        <taxon>Aspergillaceae</taxon>
        <taxon>Aspergillus</taxon>
        <taxon>Aspergillus subgen. Circumdati</taxon>
    </lineage>
</organism>
<dbReference type="PANTHER" id="PTHR43785:SF2">
    <property type="entry name" value="TYPE-1 GLUTAMINE SYNTHETASE 1"/>
    <property type="match status" value="1"/>
</dbReference>
<sequence>MGSIGLEYSGPTLDSSQAGRPRDIVDSFLQQHPNIDYVRFQWVDYAGVLRARVATKAHFDTIVKSNKPLSCGQVTFSCLPDGSRVPFEPCAVHLLHPDWKSLRVISTSSPGHDSPSYASVMCSIVQKLPGGAPDPDLCPRIALENIIAKAHNQHGIDFLIGFEIEFVVLQDGPDGCLIPFSSHPGTYSAAALRGPSYRYFEECMRNLLDSGIQVREFHAEGSIGQYEVTLAARPPLEAIDELVSAHDIIRTTFANHGLTATMSPKPVMDRQANGSHIHVSIHPPQHEEAFLAGLLSRLPAICSLSMASIASYDRHADFLAGTVVAWGSQNRQVPVRKMRPGYWEIRCADAMANMYLAVAGILAAGLLGKQNNEPLRWNDASYAGSAQASSDKLPANLEQSLSQLKRVCGELSEMLGSRIPGHYLDFKQHEVEALKNLDGQQLRQLLARLV</sequence>
<dbReference type="Gene3D" id="3.10.20.70">
    <property type="entry name" value="Glutamine synthetase, N-terminal domain"/>
    <property type="match status" value="1"/>
</dbReference>
<dbReference type="Proteomes" id="UP000325579">
    <property type="component" value="Unassembled WGS sequence"/>
</dbReference>
<protein>
    <recommendedName>
        <fullName evidence="1">Glutamine synthetase</fullName>
    </recommendedName>
</protein>
<dbReference type="GeneID" id="43671349"/>
<dbReference type="EMBL" id="ML736753">
    <property type="protein sequence ID" value="KAE8406506.1"/>
    <property type="molecule type" value="Genomic_DNA"/>
</dbReference>
<dbReference type="RefSeq" id="XP_031943825.1">
    <property type="nucleotide sequence ID" value="XM_032086658.1"/>
</dbReference>
<dbReference type="AlphaFoldDB" id="A0A5N7DJ78"/>
<feature type="domain" description="GS catalytic" evidence="5">
    <location>
        <begin position="139"/>
        <end position="450"/>
    </location>
</feature>
<dbReference type="PANTHER" id="PTHR43785">
    <property type="entry name" value="GAMMA-GLUTAMYLPUTRESCINE SYNTHETASE"/>
    <property type="match status" value="1"/>
</dbReference>
<evidence type="ECO:0000256" key="4">
    <source>
        <dbReference type="RuleBase" id="RU000384"/>
    </source>
</evidence>
<accession>A0A5N7DJ78</accession>
<dbReference type="InterPro" id="IPR008146">
    <property type="entry name" value="Gln_synth_cat_dom"/>
</dbReference>
<dbReference type="Gene3D" id="3.30.590.10">
    <property type="entry name" value="Glutamine synthetase/guanido kinase, catalytic domain"/>
    <property type="match status" value="1"/>
</dbReference>
<reference evidence="6 7" key="1">
    <citation type="submission" date="2019-04" db="EMBL/GenBank/DDBJ databases">
        <authorList>
            <consortium name="DOE Joint Genome Institute"/>
            <person name="Mondo S."/>
            <person name="Kjaerbolling I."/>
            <person name="Vesth T."/>
            <person name="Frisvad J.C."/>
            <person name="Nybo J.L."/>
            <person name="Theobald S."/>
            <person name="Kildgaard S."/>
            <person name="Isbrandt T."/>
            <person name="Kuo A."/>
            <person name="Sato A."/>
            <person name="Lyhne E.K."/>
            <person name="Kogle M.E."/>
            <person name="Wiebenga A."/>
            <person name="Kun R.S."/>
            <person name="Lubbers R.J."/>
            <person name="Makela M.R."/>
            <person name="Barry K."/>
            <person name="Chovatia M."/>
            <person name="Clum A."/>
            <person name="Daum C."/>
            <person name="Haridas S."/>
            <person name="He G."/>
            <person name="LaButti K."/>
            <person name="Lipzen A."/>
            <person name="Riley R."/>
            <person name="Salamov A."/>
            <person name="Simmons B.A."/>
            <person name="Magnuson J.K."/>
            <person name="Henrissat B."/>
            <person name="Mortensen U.H."/>
            <person name="Larsen T.O."/>
            <person name="Devries R.P."/>
            <person name="Grigoriev I.V."/>
            <person name="Machida M."/>
            <person name="Baker S.E."/>
            <person name="Andersen M.R."/>
            <person name="Cantor M.N."/>
            <person name="Hua S.X."/>
        </authorList>
    </citation>
    <scope>NUCLEOTIDE SEQUENCE [LARGE SCALE GENOMIC DNA]</scope>
    <source>
        <strain evidence="6 7">CBS 119388</strain>
    </source>
</reference>
<accession>A0A5N6I206</accession>
<evidence type="ECO:0000313" key="6">
    <source>
        <dbReference type="EMBL" id="KAE8406506.1"/>
    </source>
</evidence>
<evidence type="ECO:0000256" key="1">
    <source>
        <dbReference type="ARBA" id="ARBA00021364"/>
    </source>
</evidence>
<dbReference type="OrthoDB" id="3364440at2759"/>
<dbReference type="SMART" id="SM01230">
    <property type="entry name" value="Gln-synt_C"/>
    <property type="match status" value="1"/>
</dbReference>
<dbReference type="GO" id="GO:0006542">
    <property type="term" value="P:glutamine biosynthetic process"/>
    <property type="evidence" value="ECO:0007669"/>
    <property type="project" value="InterPro"/>
</dbReference>
<evidence type="ECO:0000256" key="3">
    <source>
        <dbReference type="PROSITE-ProRule" id="PRU01331"/>
    </source>
</evidence>
<dbReference type="PROSITE" id="PS51987">
    <property type="entry name" value="GS_CATALYTIC"/>
    <property type="match status" value="1"/>
</dbReference>